<dbReference type="STRING" id="660470.Theba_0747"/>
<dbReference type="eggNOG" id="COG1433">
    <property type="taxonomic scope" value="Bacteria"/>
</dbReference>
<evidence type="ECO:0000313" key="3">
    <source>
        <dbReference type="Proteomes" id="UP000002881"/>
    </source>
</evidence>
<dbReference type="PANTHER" id="PTHR42983:SF1">
    <property type="entry name" value="IRON-MOLYBDENUM PROTEIN"/>
    <property type="match status" value="1"/>
</dbReference>
<dbReference type="InterPro" id="IPR036105">
    <property type="entry name" value="DiNase_FeMo-co_biosyn_sf"/>
</dbReference>
<feature type="domain" description="Dinitrogenase iron-molybdenum cofactor biosynthesis" evidence="1">
    <location>
        <begin position="16"/>
        <end position="100"/>
    </location>
</feature>
<dbReference type="KEGG" id="mpg:Theba_0747"/>
<dbReference type="InterPro" id="IPR033913">
    <property type="entry name" value="MTH1175_dom"/>
</dbReference>
<evidence type="ECO:0000313" key="2">
    <source>
        <dbReference type="EMBL" id="AFK06462.1"/>
    </source>
</evidence>
<reference evidence="2 3" key="1">
    <citation type="journal article" date="2012" name="Genome Biol. Evol.">
        <title>Genome Sequence of the Mesophilic Thermotogales Bacterium Mesotoga prima MesG1.Ag.4.2 Reveals the Largest Thermotogales Genome To Date.</title>
        <authorList>
            <person name="Zhaxybayeva O."/>
            <person name="Swithers K.S."/>
            <person name="Foght J."/>
            <person name="Green A.G."/>
            <person name="Bruce D."/>
            <person name="Detter C."/>
            <person name="Han S."/>
            <person name="Teshima H."/>
            <person name="Han J."/>
            <person name="Woyke T."/>
            <person name="Pitluck S."/>
            <person name="Nolan M."/>
            <person name="Ivanova N."/>
            <person name="Pati A."/>
            <person name="Land M.L."/>
            <person name="Dlutek M."/>
            <person name="Doolittle W.F."/>
            <person name="Noll K.M."/>
            <person name="Nesbo C.L."/>
        </authorList>
    </citation>
    <scope>NUCLEOTIDE SEQUENCE [LARGE SCALE GENOMIC DNA]</scope>
    <source>
        <strain evidence="3">mesG1.Ag.4.2</strain>
    </source>
</reference>
<dbReference type="AlphaFoldDB" id="I2F3F9"/>
<protein>
    <recommendedName>
        <fullName evidence="1">Dinitrogenase iron-molybdenum cofactor biosynthesis domain-containing protein</fullName>
    </recommendedName>
</protein>
<organism evidence="2 3">
    <name type="scientific">Mesotoga prima MesG1.Ag.4.2</name>
    <dbReference type="NCBI Taxonomy" id="660470"/>
    <lineage>
        <taxon>Bacteria</taxon>
        <taxon>Thermotogati</taxon>
        <taxon>Thermotogota</taxon>
        <taxon>Thermotogae</taxon>
        <taxon>Kosmotogales</taxon>
        <taxon>Kosmotogaceae</taxon>
        <taxon>Mesotoga</taxon>
    </lineage>
</organism>
<dbReference type="CDD" id="cd00851">
    <property type="entry name" value="MTH1175"/>
    <property type="match status" value="1"/>
</dbReference>
<dbReference type="Gene3D" id="3.30.420.130">
    <property type="entry name" value="Dinitrogenase iron-molybdenum cofactor biosynthesis domain"/>
    <property type="match status" value="1"/>
</dbReference>
<accession>I2F3F9</accession>
<dbReference type="GeneID" id="87106590"/>
<dbReference type="PANTHER" id="PTHR42983">
    <property type="entry name" value="DINITROGENASE IRON-MOLYBDENUM COFACTOR PROTEIN-RELATED"/>
    <property type="match status" value="1"/>
</dbReference>
<proteinExistence type="predicted"/>
<dbReference type="Proteomes" id="UP000002881">
    <property type="component" value="Chromosome"/>
</dbReference>
<evidence type="ECO:0000259" key="1">
    <source>
        <dbReference type="Pfam" id="PF02579"/>
    </source>
</evidence>
<dbReference type="Pfam" id="PF02579">
    <property type="entry name" value="Nitro_FeMo-Co"/>
    <property type="match status" value="1"/>
</dbReference>
<sequence>MKIAVPVKEKSMNSIPDDRFARAKYFLIYDPETGNEEYIEPDNSVAHGAGPMAVNMLTKKGVDALIAFHLGGNAIQAIEAAGIAFYEAFVGTAKENIDAVLRKRK</sequence>
<dbReference type="InterPro" id="IPR003731">
    <property type="entry name" value="Di-Nase_FeMo-co_biosynth"/>
</dbReference>
<dbReference type="EMBL" id="CP003532">
    <property type="protein sequence ID" value="AFK06462.1"/>
    <property type="molecule type" value="Genomic_DNA"/>
</dbReference>
<dbReference type="RefSeq" id="WP_014730516.1">
    <property type="nucleotide sequence ID" value="NC_017934.1"/>
</dbReference>
<dbReference type="SUPFAM" id="SSF53146">
    <property type="entry name" value="Nitrogenase accessory factor-like"/>
    <property type="match status" value="1"/>
</dbReference>
<gene>
    <name evidence="2" type="ORF">Theba_0747</name>
</gene>
<keyword evidence="3" id="KW-1185">Reference proteome</keyword>
<dbReference type="HOGENOM" id="CLU_104194_0_0_0"/>
<name>I2F3F9_9BACT</name>